<feature type="domain" description="ER-bound oxygenase mpaB/mpaB'/Rubber oxygenase catalytic" evidence="1">
    <location>
        <begin position="45"/>
        <end position="269"/>
    </location>
</feature>
<comment type="caution">
    <text evidence="2">The sequence shown here is derived from an EMBL/GenBank/DDBJ whole genome shotgun (WGS) entry which is preliminary data.</text>
</comment>
<accession>A0A6A9UQ29</accession>
<dbReference type="InterPro" id="IPR018713">
    <property type="entry name" value="MPAB/Lcp_cat_dom"/>
</dbReference>
<sequence length="277" mass="29893">MVPLVRSSLGRLIRSRVAGEDAEERAEQIWGTPGERWFTPADPIWRVHSDASMFPGGLAALLLQSLHPLAMAGVAGHSGYRGDPWGRLQRTSDYVATTTFGTVPDAEAAVARVRRVHERVRGRDERGRPYRAGDPELLGWVHLAEVDSFLTAFQAYATTPLTDAEADTYVSQTGVAARLLGVTDPPTTRAELDQRLEAFRPELEVGEAARDAARFLLREAPLPAPARPGYAGLAAGAVVLLPSWAREMLGLTWPGRRVGRALGVGATAAVRWAMAAA</sequence>
<dbReference type="PANTHER" id="PTHR36151">
    <property type="entry name" value="BLR2777 PROTEIN"/>
    <property type="match status" value="1"/>
</dbReference>
<evidence type="ECO:0000313" key="3">
    <source>
        <dbReference type="Proteomes" id="UP000435304"/>
    </source>
</evidence>
<proteinExistence type="predicted"/>
<dbReference type="EMBL" id="WPCU01000003">
    <property type="protein sequence ID" value="MVA74781.1"/>
    <property type="molecule type" value="Genomic_DNA"/>
</dbReference>
<gene>
    <name evidence="2" type="ORF">GC722_01840</name>
</gene>
<evidence type="ECO:0000259" key="1">
    <source>
        <dbReference type="Pfam" id="PF09995"/>
    </source>
</evidence>
<dbReference type="Proteomes" id="UP000435304">
    <property type="component" value="Unassembled WGS sequence"/>
</dbReference>
<name>A0A6A9UQ29_9ACTN</name>
<keyword evidence="3" id="KW-1185">Reference proteome</keyword>
<evidence type="ECO:0000313" key="2">
    <source>
        <dbReference type="EMBL" id="MVA74781.1"/>
    </source>
</evidence>
<protein>
    <submittedName>
        <fullName evidence="2">DUF2236 domain-containing protein</fullName>
    </submittedName>
</protein>
<dbReference type="Pfam" id="PF09995">
    <property type="entry name" value="MPAB_Lcp_cat"/>
    <property type="match status" value="1"/>
</dbReference>
<reference evidence="2 3" key="1">
    <citation type="submission" date="2019-12" db="EMBL/GenBank/DDBJ databases">
        <title>Auraticoccus cholistani sp. nov., an actinomycete isolated from soil of Cholistan desert.</title>
        <authorList>
            <person name="Cheema M.T."/>
        </authorList>
    </citation>
    <scope>NUCLEOTIDE SEQUENCE [LARGE SCALE GENOMIC DNA]</scope>
    <source>
        <strain evidence="2 3">F435</strain>
    </source>
</reference>
<dbReference type="AlphaFoldDB" id="A0A6A9UQ29"/>
<organism evidence="2 3">
    <name type="scientific">Auraticoccus cholistanensis</name>
    <dbReference type="NCBI Taxonomy" id="2656650"/>
    <lineage>
        <taxon>Bacteria</taxon>
        <taxon>Bacillati</taxon>
        <taxon>Actinomycetota</taxon>
        <taxon>Actinomycetes</taxon>
        <taxon>Propionibacteriales</taxon>
        <taxon>Propionibacteriaceae</taxon>
        <taxon>Auraticoccus</taxon>
    </lineage>
</organism>
<dbReference type="GO" id="GO:0016491">
    <property type="term" value="F:oxidoreductase activity"/>
    <property type="evidence" value="ECO:0007669"/>
    <property type="project" value="InterPro"/>
</dbReference>
<dbReference type="PANTHER" id="PTHR36151:SF3">
    <property type="entry name" value="ER-BOUND OXYGENASE MPAB_MPAB'_RUBBER OXYGENASE CATALYTIC DOMAIN-CONTAINING PROTEIN"/>
    <property type="match status" value="1"/>
</dbReference>